<sequence length="306" mass="33645">MNSNRRIAAICYPCIFEQLHSLARVTGLDEEEGKMLFEHSMRHLLATHGEGLVVQHIIRSATDRAIALSGKGVDYDPYGAIKKQLNDIARQFAGGFRNKIRHSSEPLRDAVKIAAAGNIIDFGAKRHGSLDIEMELSSIDERAFGRFDFAEFSGRLKLAGKLLYICDNAGEIVFDRLFIEEIRRSNPGLEVTCAVRALPIINDAVLADAHDAGLFDVAEVVSSGSVYPGTLLSETSDEFRGLFDNADVIISKGQGNFETLLDVADERLFFILRIKCDQMAKLSRVAKGELVLMQGRGKLNVGCGIN</sequence>
<dbReference type="KEGG" id="cli:Clim_2453"/>
<protein>
    <recommendedName>
        <fullName evidence="1">Damage-control phosphatase ARMT1-like metal-binding domain-containing protein</fullName>
    </recommendedName>
</protein>
<dbReference type="Gene3D" id="1.10.285.20">
    <property type="entry name" value="Uncharacterised protein PF01937, DUF89, domain 2"/>
    <property type="match status" value="1"/>
</dbReference>
<organism evidence="2 3">
    <name type="scientific">Chlorobium limicola (strain DSM 245 / NBRC 103803 / 6330)</name>
    <dbReference type="NCBI Taxonomy" id="290315"/>
    <lineage>
        <taxon>Bacteria</taxon>
        <taxon>Pseudomonadati</taxon>
        <taxon>Chlorobiota</taxon>
        <taxon>Chlorobiia</taxon>
        <taxon>Chlorobiales</taxon>
        <taxon>Chlorobiaceae</taxon>
        <taxon>Chlorobium/Pelodictyon group</taxon>
        <taxon>Chlorobium</taxon>
    </lineage>
</organism>
<evidence type="ECO:0000313" key="2">
    <source>
        <dbReference type="EMBL" id="ACD91473.1"/>
    </source>
</evidence>
<dbReference type="AlphaFoldDB" id="B3EIG1"/>
<dbReference type="InterPro" id="IPR014444">
    <property type="entry name" value="PH1575-like"/>
</dbReference>
<name>B3EIG1_CHLL2</name>
<dbReference type="eggNOG" id="COG1578">
    <property type="taxonomic scope" value="Bacteria"/>
</dbReference>
<accession>B3EIG1</accession>
<gene>
    <name evidence="2" type="ordered locus">Clim_2453</name>
</gene>
<evidence type="ECO:0000259" key="1">
    <source>
        <dbReference type="Pfam" id="PF01937"/>
    </source>
</evidence>
<dbReference type="Pfam" id="PF01937">
    <property type="entry name" value="ARMT1-like_dom"/>
    <property type="match status" value="1"/>
</dbReference>
<feature type="domain" description="Damage-control phosphatase ARMT1-like metal-binding" evidence="1">
    <location>
        <begin position="9"/>
        <end position="291"/>
    </location>
</feature>
<dbReference type="HOGENOM" id="CLU_071520_0_0_10"/>
<dbReference type="InterPro" id="IPR002791">
    <property type="entry name" value="ARMT1-like_metal-bd"/>
</dbReference>
<dbReference type="OrthoDB" id="9796465at2"/>
<proteinExistence type="predicted"/>
<dbReference type="RefSeq" id="WP_012467338.1">
    <property type="nucleotide sequence ID" value="NC_010803.1"/>
</dbReference>
<dbReference type="SUPFAM" id="SSF111321">
    <property type="entry name" value="AF1104-like"/>
    <property type="match status" value="1"/>
</dbReference>
<dbReference type="InterPro" id="IPR036075">
    <property type="entry name" value="ARMT-1-like_metal-bd_sf"/>
</dbReference>
<dbReference type="EMBL" id="CP001097">
    <property type="protein sequence ID" value="ACD91473.1"/>
    <property type="molecule type" value="Genomic_DNA"/>
</dbReference>
<dbReference type="Proteomes" id="UP000008841">
    <property type="component" value="Chromosome"/>
</dbReference>
<dbReference type="Gene3D" id="3.40.50.10880">
    <property type="entry name" value="Uncharacterised protein PF01937, DUF89, domain 3"/>
    <property type="match status" value="1"/>
</dbReference>
<dbReference type="PIRSF" id="PIRSF006593">
    <property type="entry name" value="UCP006593"/>
    <property type="match status" value="1"/>
</dbReference>
<reference evidence="2 3" key="1">
    <citation type="submission" date="2008-05" db="EMBL/GenBank/DDBJ databases">
        <title>Complete sequence of Chlorobium limicola DSM 245.</title>
        <authorList>
            <consortium name="US DOE Joint Genome Institute"/>
            <person name="Lucas S."/>
            <person name="Copeland A."/>
            <person name="Lapidus A."/>
            <person name="Glavina del Rio T."/>
            <person name="Dalin E."/>
            <person name="Tice H."/>
            <person name="Bruce D."/>
            <person name="Goodwin L."/>
            <person name="Pitluck S."/>
            <person name="Schmutz J."/>
            <person name="Larimer F."/>
            <person name="Land M."/>
            <person name="Hauser L."/>
            <person name="Kyrpides N."/>
            <person name="Ovchinnikova G."/>
            <person name="Zhao F."/>
            <person name="Li T."/>
            <person name="Liu Z."/>
            <person name="Overmann J."/>
            <person name="Bryant D.A."/>
            <person name="Richardson P."/>
        </authorList>
    </citation>
    <scope>NUCLEOTIDE SEQUENCE [LARGE SCALE GENOMIC DNA]</scope>
    <source>
        <strain evidence="3">DSM 245 / NBRC 103803 / 6330</strain>
    </source>
</reference>
<dbReference type="STRING" id="290315.Clim_2453"/>
<evidence type="ECO:0000313" key="3">
    <source>
        <dbReference type="Proteomes" id="UP000008841"/>
    </source>
</evidence>